<evidence type="ECO:0000313" key="2">
    <source>
        <dbReference type="Proteomes" id="UP001589767"/>
    </source>
</evidence>
<keyword evidence="2" id="KW-1185">Reference proteome</keyword>
<evidence type="ECO:0000313" key="1">
    <source>
        <dbReference type="EMBL" id="MFC0309613.1"/>
    </source>
</evidence>
<dbReference type="RefSeq" id="WP_382371227.1">
    <property type="nucleotide sequence ID" value="NZ_JBHLWB010000009.1"/>
</dbReference>
<organism evidence="1 2">
    <name type="scientific">Gallibacterium trehalosifermentans</name>
    <dbReference type="NCBI Taxonomy" id="516935"/>
    <lineage>
        <taxon>Bacteria</taxon>
        <taxon>Pseudomonadati</taxon>
        <taxon>Pseudomonadota</taxon>
        <taxon>Gammaproteobacteria</taxon>
        <taxon>Pasteurellales</taxon>
        <taxon>Pasteurellaceae</taxon>
        <taxon>Gallibacterium</taxon>
    </lineage>
</organism>
<accession>A0ABV6H2A3</accession>
<protein>
    <submittedName>
        <fullName evidence="1">Uncharacterized protein</fullName>
    </submittedName>
</protein>
<dbReference type="Proteomes" id="UP001589767">
    <property type="component" value="Unassembled WGS sequence"/>
</dbReference>
<reference evidence="1 2" key="1">
    <citation type="submission" date="2024-09" db="EMBL/GenBank/DDBJ databases">
        <authorList>
            <person name="Sun Q."/>
            <person name="Mori K."/>
        </authorList>
    </citation>
    <scope>NUCLEOTIDE SEQUENCE [LARGE SCALE GENOMIC DNA]</scope>
    <source>
        <strain evidence="1 2">CCM 7539</strain>
    </source>
</reference>
<proteinExistence type="predicted"/>
<name>A0ABV6H2A3_9PAST</name>
<gene>
    <name evidence="1" type="ORF">ACFFHK_07840</name>
</gene>
<dbReference type="EMBL" id="JBHLWB010000009">
    <property type="protein sequence ID" value="MFC0309613.1"/>
    <property type="molecule type" value="Genomic_DNA"/>
</dbReference>
<comment type="caution">
    <text evidence="1">The sequence shown here is derived from an EMBL/GenBank/DDBJ whole genome shotgun (WGS) entry which is preliminary data.</text>
</comment>
<sequence length="75" mass="8432">MLGIHKSSYNGQFNYGRNFYAKDADVLNIQLPITQTGNIDYKLMQTLISAIQKLVIKEVVIYADKKIAATKALII</sequence>